<protein>
    <submittedName>
        <fullName evidence="2">Uncharacterized protein</fullName>
    </submittedName>
</protein>
<dbReference type="AlphaFoldDB" id="A0A7W9YI50"/>
<evidence type="ECO:0000256" key="1">
    <source>
        <dbReference type="SAM" id="MobiDB-lite"/>
    </source>
</evidence>
<dbReference type="Proteomes" id="UP000546642">
    <property type="component" value="Unassembled WGS sequence"/>
</dbReference>
<gene>
    <name evidence="2" type="ORF">HNR23_002660</name>
</gene>
<evidence type="ECO:0000313" key="3">
    <source>
        <dbReference type="Proteomes" id="UP000546642"/>
    </source>
</evidence>
<feature type="region of interest" description="Disordered" evidence="1">
    <location>
        <begin position="1"/>
        <end position="60"/>
    </location>
</feature>
<dbReference type="RefSeq" id="WP_184075882.1">
    <property type="nucleotide sequence ID" value="NZ_JACHDS010000001.1"/>
</dbReference>
<keyword evidence="3" id="KW-1185">Reference proteome</keyword>
<dbReference type="EMBL" id="JACHDS010000001">
    <property type="protein sequence ID" value="MBB6172600.1"/>
    <property type="molecule type" value="Genomic_DNA"/>
</dbReference>
<sequence>MMMHPDHAAELARQYRQDRREAAEHRRLLREAERRCRDDSEDDCDSPCGDSPGDARRSGA</sequence>
<evidence type="ECO:0000313" key="2">
    <source>
        <dbReference type="EMBL" id="MBB6172600.1"/>
    </source>
</evidence>
<proteinExistence type="predicted"/>
<reference evidence="2 3" key="1">
    <citation type="submission" date="2020-08" db="EMBL/GenBank/DDBJ databases">
        <title>Sequencing the genomes of 1000 actinobacteria strains.</title>
        <authorList>
            <person name="Klenk H.-P."/>
        </authorList>
    </citation>
    <scope>NUCLEOTIDE SEQUENCE [LARGE SCALE GENOMIC DNA]</scope>
    <source>
        <strain evidence="2 3">DSM 46659</strain>
    </source>
</reference>
<organism evidence="2 3">
    <name type="scientific">Nocardiopsis mwathae</name>
    <dbReference type="NCBI Taxonomy" id="1472723"/>
    <lineage>
        <taxon>Bacteria</taxon>
        <taxon>Bacillati</taxon>
        <taxon>Actinomycetota</taxon>
        <taxon>Actinomycetes</taxon>
        <taxon>Streptosporangiales</taxon>
        <taxon>Nocardiopsidaceae</taxon>
        <taxon>Nocardiopsis</taxon>
    </lineage>
</organism>
<comment type="caution">
    <text evidence="2">The sequence shown here is derived from an EMBL/GenBank/DDBJ whole genome shotgun (WGS) entry which is preliminary data.</text>
</comment>
<accession>A0A7W9YI50</accession>
<name>A0A7W9YI50_9ACTN</name>
<feature type="compositionally biased region" description="Basic and acidic residues" evidence="1">
    <location>
        <begin position="1"/>
        <end position="38"/>
    </location>
</feature>